<feature type="transmembrane region" description="Helical" evidence="9">
    <location>
        <begin position="186"/>
        <end position="207"/>
    </location>
</feature>
<dbReference type="Proteomes" id="UP000295773">
    <property type="component" value="Unassembled WGS sequence"/>
</dbReference>
<comment type="subcellular location">
    <subcellularLocation>
        <location evidence="1">Cell membrane</location>
        <topology evidence="1">Multi-pass membrane protein</topology>
    </subcellularLocation>
</comment>
<dbReference type="PANTHER" id="PTHR32502:SF5">
    <property type="entry name" value="N-ACETYLGALACTOSAMINE PERMEASE IID COMPONENT-RELATED"/>
    <property type="match status" value="1"/>
</dbReference>
<dbReference type="GO" id="GO:0009401">
    <property type="term" value="P:phosphoenolpyruvate-dependent sugar phosphotransferase system"/>
    <property type="evidence" value="ECO:0007669"/>
    <property type="project" value="UniProtKB-KW"/>
</dbReference>
<dbReference type="AlphaFoldDB" id="A0A4R3SZ14"/>
<evidence type="ECO:0000256" key="5">
    <source>
        <dbReference type="ARBA" id="ARBA00022683"/>
    </source>
</evidence>
<evidence type="ECO:0000313" key="11">
    <source>
        <dbReference type="Proteomes" id="UP000295773"/>
    </source>
</evidence>
<comment type="caution">
    <text evidence="10">The sequence shown here is derived from an EMBL/GenBank/DDBJ whole genome shotgun (WGS) entry which is preliminary data.</text>
</comment>
<dbReference type="GO" id="GO:0005886">
    <property type="term" value="C:plasma membrane"/>
    <property type="evidence" value="ECO:0007669"/>
    <property type="project" value="UniProtKB-SubCell"/>
</dbReference>
<keyword evidence="2" id="KW-0813">Transport</keyword>
<dbReference type="PROSITE" id="PS51108">
    <property type="entry name" value="PTS_EIID"/>
    <property type="match status" value="1"/>
</dbReference>
<gene>
    <name evidence="10" type="ORF">EDD61_12539</name>
</gene>
<keyword evidence="8 9" id="KW-0472">Membrane</keyword>
<keyword evidence="7 9" id="KW-1133">Transmembrane helix</keyword>
<dbReference type="GeneID" id="73794374"/>
<evidence type="ECO:0000256" key="3">
    <source>
        <dbReference type="ARBA" id="ARBA00022475"/>
    </source>
</evidence>
<evidence type="ECO:0000256" key="7">
    <source>
        <dbReference type="ARBA" id="ARBA00022989"/>
    </source>
</evidence>
<feature type="transmembrane region" description="Helical" evidence="9">
    <location>
        <begin position="255"/>
        <end position="272"/>
    </location>
</feature>
<accession>A0A4R3SZ14</accession>
<evidence type="ECO:0000256" key="1">
    <source>
        <dbReference type="ARBA" id="ARBA00004651"/>
    </source>
</evidence>
<evidence type="ECO:0000256" key="8">
    <source>
        <dbReference type="ARBA" id="ARBA00023136"/>
    </source>
</evidence>
<keyword evidence="4" id="KW-0762">Sugar transport</keyword>
<evidence type="ECO:0000256" key="6">
    <source>
        <dbReference type="ARBA" id="ARBA00022692"/>
    </source>
</evidence>
<dbReference type="RefSeq" id="WP_008691112.1">
    <property type="nucleotide sequence ID" value="NZ_AP024510.1"/>
</dbReference>
<evidence type="ECO:0000256" key="9">
    <source>
        <dbReference type="SAM" id="Phobius"/>
    </source>
</evidence>
<dbReference type="Pfam" id="PF03613">
    <property type="entry name" value="EIID-AGA"/>
    <property type="match status" value="1"/>
</dbReference>
<feature type="transmembrane region" description="Helical" evidence="9">
    <location>
        <begin position="142"/>
        <end position="165"/>
    </location>
</feature>
<keyword evidence="6 9" id="KW-0812">Transmembrane</keyword>
<dbReference type="EMBL" id="SMBP01000025">
    <property type="protein sequence ID" value="TCU53874.1"/>
    <property type="molecule type" value="Genomic_DNA"/>
</dbReference>
<proteinExistence type="predicted"/>
<keyword evidence="5" id="KW-0598">Phosphotransferase system</keyword>
<dbReference type="InterPro" id="IPR004704">
    <property type="entry name" value="PTS_IID_man"/>
</dbReference>
<keyword evidence="3" id="KW-1003">Cell membrane</keyword>
<evidence type="ECO:0000313" key="10">
    <source>
        <dbReference type="EMBL" id="TCU53874.1"/>
    </source>
</evidence>
<evidence type="ECO:0000256" key="2">
    <source>
        <dbReference type="ARBA" id="ARBA00022448"/>
    </source>
</evidence>
<evidence type="ECO:0000256" key="4">
    <source>
        <dbReference type="ARBA" id="ARBA00022597"/>
    </source>
</evidence>
<reference evidence="10 11" key="1">
    <citation type="submission" date="2019-03" db="EMBL/GenBank/DDBJ databases">
        <title>Genomic Encyclopedia of Type Strains, Phase IV (KMG-IV): sequencing the most valuable type-strain genomes for metagenomic binning, comparative biology and taxonomic classification.</title>
        <authorList>
            <person name="Goeker M."/>
        </authorList>
    </citation>
    <scope>NUCLEOTIDE SEQUENCE [LARGE SCALE GENOMIC DNA]</scope>
    <source>
        <strain evidence="10 11">DSM 29481</strain>
    </source>
</reference>
<dbReference type="PANTHER" id="PTHR32502">
    <property type="entry name" value="N-ACETYLGALACTOSAMINE PERMEASE II COMPONENT-RELATED"/>
    <property type="match status" value="1"/>
</dbReference>
<dbReference type="InterPro" id="IPR050303">
    <property type="entry name" value="GatZ_KbaZ_carbometab"/>
</dbReference>
<name>A0A4R3SZ14_9FIRM</name>
<protein>
    <submittedName>
        <fullName evidence="10">PTS system IID component (Man family)</fullName>
    </submittedName>
</protein>
<sequence length="275" mass="30259">MAENTNERKITNKDIFQAYNKWYWLCEVSHCYDRLQSLSFCASQQNALRKLYPNDDDYQEALQRHLQFFNTEGTIGSVIHGITLSLEEEKSMNPDDISGEMIIALKTGLMGPIAGIGDTLIWGTLKPICLALATTMALSNNLIGAFFVLLFPLAGYFIGLYMCKLGYSLGRNAIGKLIQSGLMNRIIDACSILGLMMMGALSASYVSLTTTAGFKLENSDPILLQNILDGIMPGLLPFALIAGIYFYMKKKGTKYGGILLGIIIASIVLAFFDIV</sequence>
<feature type="transmembrane region" description="Helical" evidence="9">
    <location>
        <begin position="227"/>
        <end position="248"/>
    </location>
</feature>
<organism evidence="10 11">
    <name type="scientific">Longicatena caecimuris</name>
    <dbReference type="NCBI Taxonomy" id="1796635"/>
    <lineage>
        <taxon>Bacteria</taxon>
        <taxon>Bacillati</taxon>
        <taxon>Bacillota</taxon>
        <taxon>Erysipelotrichia</taxon>
        <taxon>Erysipelotrichales</taxon>
        <taxon>Erysipelotrichaceae</taxon>
        <taxon>Longicatena</taxon>
    </lineage>
</organism>
<keyword evidence="11" id="KW-1185">Reference proteome</keyword>